<dbReference type="NCBIfam" id="TIGR01961">
    <property type="entry name" value="NuoC_fam"/>
    <property type="match status" value="1"/>
</dbReference>
<dbReference type="PANTHER" id="PTHR10884:SF14">
    <property type="entry name" value="NADH DEHYDROGENASE [UBIQUINONE] IRON-SULFUR PROTEIN 3, MITOCHONDRIAL"/>
    <property type="match status" value="1"/>
</dbReference>
<feature type="domain" description="NADH:ubiquinone oxidoreductase 30kDa subunit" evidence="9">
    <location>
        <begin position="71"/>
        <end position="191"/>
    </location>
</feature>
<comment type="function">
    <text evidence="4">Core subunit of the mitochondrial membrane respiratory chain NADH dehydrogenase (Complex I) which catalyzes electron transfer from NADH through the respiratory chain, using ubiquinone as an electron acceptor. Essential for the catalytic activity and assembly of complex I.</text>
</comment>
<dbReference type="NCBIfam" id="NF004733">
    <property type="entry name" value="PRK06074.1-5"/>
    <property type="match status" value="1"/>
</dbReference>
<evidence type="ECO:0000256" key="1">
    <source>
        <dbReference type="ARBA" id="ARBA00007569"/>
    </source>
</evidence>
<organism evidence="10 11">
    <name type="scientific">Felis catus</name>
    <name type="common">Cat</name>
    <name type="synonym">Felis silvestris catus</name>
    <dbReference type="NCBI Taxonomy" id="9685"/>
    <lineage>
        <taxon>Eukaryota</taxon>
        <taxon>Metazoa</taxon>
        <taxon>Chordata</taxon>
        <taxon>Craniata</taxon>
        <taxon>Vertebrata</taxon>
        <taxon>Euteleostomi</taxon>
        <taxon>Mammalia</taxon>
        <taxon>Eutheria</taxon>
        <taxon>Laurasiatheria</taxon>
        <taxon>Carnivora</taxon>
        <taxon>Feliformia</taxon>
        <taxon>Felidae</taxon>
        <taxon>Felinae</taxon>
        <taxon>Felis</taxon>
    </lineage>
</organism>
<comment type="subunit">
    <text evidence="7">Core subunit of respiratory chain NADH dehydrogenase (Complex I) which is composed of 45 different subunits. Interacts with NDUFAF3. Interacts with RAB5IF. Found in subcomplexes containing subunits NDUFS2, MT-ND1 and NDUFA13.</text>
</comment>
<sequence length="248" mass="28516">MGQERTMFSGHGGVGSLVSKKPKTLLPHLDCFLCPQPGLLLTLTALSIALFSLTFPFPRLQVSCFNELEICIHPDGVIPVLTFLRDHTNAQFKSLADLTAVDVPTRQNRFEIVYNLLSLRFNSRIRVKTYTDELTPIESTVPVYKAANWYEREIWDMFGVFFANHPDLRRILTDYGFEGHPFRKDFPLSGYVELRYDDEVKRVVAEPVELAQEFRKFDLNSPWEAFPAYRQPPESLKLEAGDKKPETK</sequence>
<dbReference type="Gene3D" id="3.30.460.80">
    <property type="entry name" value="NADH:ubiquinone oxidoreductase, 30kDa subunit"/>
    <property type="match status" value="1"/>
</dbReference>
<evidence type="ECO:0000313" key="11">
    <source>
        <dbReference type="Proteomes" id="UP000823872"/>
    </source>
</evidence>
<evidence type="ECO:0000256" key="2">
    <source>
        <dbReference type="ARBA" id="ARBA00020084"/>
    </source>
</evidence>
<dbReference type="PROSITE" id="PS00542">
    <property type="entry name" value="COMPLEX1_30K"/>
    <property type="match status" value="1"/>
</dbReference>
<evidence type="ECO:0000256" key="4">
    <source>
        <dbReference type="ARBA" id="ARBA00024313"/>
    </source>
</evidence>
<reference evidence="10" key="2">
    <citation type="submission" date="2025-08" db="UniProtKB">
        <authorList>
            <consortium name="Ensembl"/>
        </authorList>
    </citation>
    <scope>IDENTIFICATION</scope>
    <source>
        <strain evidence="10">breed Abyssinian</strain>
    </source>
</reference>
<reference evidence="10 11" key="1">
    <citation type="submission" date="2021-02" db="EMBL/GenBank/DDBJ databases">
        <title>Safari Cat Assemblies.</title>
        <authorList>
            <person name="Bredemeyer K.R."/>
            <person name="Murphy W.J."/>
        </authorList>
    </citation>
    <scope>NUCLEOTIDE SEQUENCE [LARGE SCALE GENOMIC DNA]</scope>
</reference>
<keyword evidence="8" id="KW-1278">Translocase</keyword>
<accession>A0ABI7Y870</accession>
<evidence type="ECO:0000313" key="10">
    <source>
        <dbReference type="Ensembl" id="ENSFCTP00005030949.1"/>
    </source>
</evidence>
<evidence type="ECO:0000259" key="9">
    <source>
        <dbReference type="Pfam" id="PF00329"/>
    </source>
</evidence>
<evidence type="ECO:0000256" key="8">
    <source>
        <dbReference type="RuleBase" id="RU003456"/>
    </source>
</evidence>
<keyword evidence="3 8" id="KW-0813">Transport</keyword>
<dbReference type="Pfam" id="PF00329">
    <property type="entry name" value="Complex1_30kDa"/>
    <property type="match status" value="1"/>
</dbReference>
<keyword evidence="11" id="KW-1185">Reference proteome</keyword>
<evidence type="ECO:0000256" key="6">
    <source>
        <dbReference type="ARBA" id="ARBA00033303"/>
    </source>
</evidence>
<evidence type="ECO:0000256" key="7">
    <source>
        <dbReference type="ARBA" id="ARBA00047132"/>
    </source>
</evidence>
<dbReference type="PANTHER" id="PTHR10884">
    <property type="entry name" value="NADH DEHYDROGENASE UBIQUINONE IRON-SULFUR PROTEIN 3"/>
    <property type="match status" value="1"/>
</dbReference>
<dbReference type="HAMAP" id="MF_01357">
    <property type="entry name" value="NDH1_NuoC"/>
    <property type="match status" value="1"/>
</dbReference>
<comment type="similarity">
    <text evidence="1 8">Belongs to the complex I 30 kDa subunit family.</text>
</comment>
<gene>
    <name evidence="10" type="primary">NDUFS3</name>
</gene>
<dbReference type="InterPro" id="IPR010218">
    <property type="entry name" value="NADH_DH_suC"/>
</dbReference>
<dbReference type="InterPro" id="IPR037232">
    <property type="entry name" value="NADH_quin_OxRdtase_su_C/D-like"/>
</dbReference>
<dbReference type="InterPro" id="IPR001268">
    <property type="entry name" value="NADH_UbQ_OxRdtase_30kDa_su"/>
</dbReference>
<dbReference type="GeneTree" id="ENSGT00390000017480"/>
<dbReference type="Proteomes" id="UP000823872">
    <property type="component" value="Chromosome D1"/>
</dbReference>
<dbReference type="SUPFAM" id="SSF143243">
    <property type="entry name" value="Nqo5-like"/>
    <property type="match status" value="1"/>
</dbReference>
<dbReference type="InterPro" id="IPR020396">
    <property type="entry name" value="NADH_UbQ_OxRdtase_CS"/>
</dbReference>
<evidence type="ECO:0000256" key="3">
    <source>
        <dbReference type="ARBA" id="ARBA00022448"/>
    </source>
</evidence>
<evidence type="ECO:0000256" key="5">
    <source>
        <dbReference type="ARBA" id="ARBA00031525"/>
    </source>
</evidence>
<reference evidence="10" key="3">
    <citation type="submission" date="2025-09" db="UniProtKB">
        <authorList>
            <consortium name="Ensembl"/>
        </authorList>
    </citation>
    <scope>IDENTIFICATION</scope>
    <source>
        <strain evidence="10">breed Abyssinian</strain>
    </source>
</reference>
<name>A0ABI7Y870_FELCA</name>
<dbReference type="Ensembl" id="ENSFCTT00005043506.1">
    <property type="protein sequence ID" value="ENSFCTP00005030949.1"/>
    <property type="gene ID" value="ENSFCTG00005015252.1"/>
</dbReference>
<protein>
    <recommendedName>
        <fullName evidence="2">NADH dehydrogenase [ubiquinone] iron-sulfur protein 3, mitochondrial</fullName>
    </recommendedName>
    <alternativeName>
        <fullName evidence="6">Complex I-30kD</fullName>
    </alternativeName>
    <alternativeName>
        <fullName evidence="5">NADH-ubiquinone oxidoreductase 30 kDa subunit</fullName>
    </alternativeName>
</protein>
<proteinExistence type="inferred from homology"/>
<keyword evidence="8" id="KW-0520">NAD</keyword>